<dbReference type="Gene3D" id="1.10.287.1490">
    <property type="match status" value="1"/>
</dbReference>
<evidence type="ECO:0000256" key="1">
    <source>
        <dbReference type="SAM" id="Coils"/>
    </source>
</evidence>
<dbReference type="OrthoDB" id="784962at2759"/>
<proteinExistence type="predicted"/>
<gene>
    <name evidence="2" type="ORF">SteCoe_33618</name>
</gene>
<evidence type="ECO:0000313" key="2">
    <source>
        <dbReference type="EMBL" id="OMJ68824.1"/>
    </source>
</evidence>
<feature type="coiled-coil region" evidence="1">
    <location>
        <begin position="66"/>
        <end position="195"/>
    </location>
</feature>
<name>A0A1R2AWC9_9CILI</name>
<reference evidence="2 3" key="1">
    <citation type="submission" date="2016-11" db="EMBL/GenBank/DDBJ databases">
        <title>The macronuclear genome of Stentor coeruleus: a giant cell with tiny introns.</title>
        <authorList>
            <person name="Slabodnick M."/>
            <person name="Ruby J.G."/>
            <person name="Reiff S.B."/>
            <person name="Swart E.C."/>
            <person name="Gosai S."/>
            <person name="Prabakaran S."/>
            <person name="Witkowska E."/>
            <person name="Larue G.E."/>
            <person name="Fisher S."/>
            <person name="Freeman R.M."/>
            <person name="Gunawardena J."/>
            <person name="Chu W."/>
            <person name="Stover N.A."/>
            <person name="Gregory B.D."/>
            <person name="Nowacki M."/>
            <person name="Derisi J."/>
            <person name="Roy S.W."/>
            <person name="Marshall W.F."/>
            <person name="Sood P."/>
        </authorList>
    </citation>
    <scope>NUCLEOTIDE SEQUENCE [LARGE SCALE GENOMIC DNA]</scope>
    <source>
        <strain evidence="2">WM001</strain>
    </source>
</reference>
<keyword evidence="3" id="KW-1185">Reference proteome</keyword>
<protein>
    <submittedName>
        <fullName evidence="2">Uncharacterized protein</fullName>
    </submittedName>
</protein>
<evidence type="ECO:0000313" key="3">
    <source>
        <dbReference type="Proteomes" id="UP000187209"/>
    </source>
</evidence>
<sequence length="275" mass="31352">MMNTKNSTTEKGIQCYDCSKPIAGKKALECIDCGEFYCKDHVKANDSDHSSICFSCFRKKIHLDVTLELESQMIEAKTQLNSLKEKLKNCKKDLSNKKTTIERHQAQVKINEKTYTRKFETLEKKIEEEVQRGDNLSNTITNLNAALDDYKARENSTEQKKNSLEDEISQLEAELNGAKMENNKLKIEAQNLSDESKKYIQYISLRNTLCNSCKNRVKLLFKDEILEGNNGKESLIASVLQAERNMINQRNSLAPEMQVADKNGKTDDKACCCVI</sequence>
<keyword evidence="1" id="KW-0175">Coiled coil</keyword>
<dbReference type="AlphaFoldDB" id="A0A1R2AWC9"/>
<comment type="caution">
    <text evidence="2">The sequence shown here is derived from an EMBL/GenBank/DDBJ whole genome shotgun (WGS) entry which is preliminary data.</text>
</comment>
<dbReference type="EMBL" id="MPUH01001276">
    <property type="protein sequence ID" value="OMJ68824.1"/>
    <property type="molecule type" value="Genomic_DNA"/>
</dbReference>
<dbReference type="SUPFAM" id="SSF57997">
    <property type="entry name" value="Tropomyosin"/>
    <property type="match status" value="1"/>
</dbReference>
<dbReference type="Proteomes" id="UP000187209">
    <property type="component" value="Unassembled WGS sequence"/>
</dbReference>
<accession>A0A1R2AWC9</accession>
<organism evidence="2 3">
    <name type="scientific">Stentor coeruleus</name>
    <dbReference type="NCBI Taxonomy" id="5963"/>
    <lineage>
        <taxon>Eukaryota</taxon>
        <taxon>Sar</taxon>
        <taxon>Alveolata</taxon>
        <taxon>Ciliophora</taxon>
        <taxon>Postciliodesmatophora</taxon>
        <taxon>Heterotrichea</taxon>
        <taxon>Heterotrichida</taxon>
        <taxon>Stentoridae</taxon>
        <taxon>Stentor</taxon>
    </lineage>
</organism>